<keyword evidence="4" id="KW-0862">Zinc</keyword>
<evidence type="ECO:0000256" key="3">
    <source>
        <dbReference type="ARBA" id="ARBA00022771"/>
    </source>
</evidence>
<dbReference type="PROSITE" id="PS00028">
    <property type="entry name" value="ZINC_FINGER_C2H2_1"/>
    <property type="match status" value="5"/>
</dbReference>
<sequence>MVWGCDSCDLEDSSYAAFVDHLNIYNHYQECSTCKRDFINNDSLRAHCIAQGHYFECPNCSGWSTSKGELRSHRSEAHGINHKCSTCKKEFFERKDLLQHHTSKGHGNSRRSGKPQHHSLISSTPKPAATPKTASPTSTPSPAEQYQCPLCIVNFDTVELAAVHTVVKHYMHQCSTCAGSFPDEATLNQHRRTIYLLECAFNSCSATFENFVDYQKHQMSDHESSPTIKCQQCQAYFETSRHRDEHIVEAHQLSCPHCDQNYQTLGFLLAHIKNFHEHKCEAADCHATFAELAHLKEHEFLHKAATADSQVHFAQAVQTCVVPPVLPCVMPMTSATASESSTSKAKVEGQNDFQQMLRAFMNRNHENKKSNASYDWFSNDA</sequence>
<evidence type="ECO:0000259" key="7">
    <source>
        <dbReference type="PROSITE" id="PS50157"/>
    </source>
</evidence>
<proteinExistence type="predicted"/>
<feature type="region of interest" description="Disordered" evidence="6">
    <location>
        <begin position="101"/>
        <end position="141"/>
    </location>
</feature>
<dbReference type="Gene3D" id="3.30.160.60">
    <property type="entry name" value="Classic Zinc Finger"/>
    <property type="match status" value="1"/>
</dbReference>
<reference evidence="8" key="1">
    <citation type="journal article" date="2021" name="IMA Fungus">
        <title>Genomic characterization of three marine fungi, including Emericellopsis atlantica sp. nov. with signatures of a generalist lifestyle and marine biomass degradation.</title>
        <authorList>
            <person name="Hagestad O.C."/>
            <person name="Hou L."/>
            <person name="Andersen J.H."/>
            <person name="Hansen E.H."/>
            <person name="Altermark B."/>
            <person name="Li C."/>
            <person name="Kuhnert E."/>
            <person name="Cox R.J."/>
            <person name="Crous P.W."/>
            <person name="Spatafora J.W."/>
            <person name="Lail K."/>
            <person name="Amirebrahimi M."/>
            <person name="Lipzen A."/>
            <person name="Pangilinan J."/>
            <person name="Andreopoulos W."/>
            <person name="Hayes R.D."/>
            <person name="Ng V."/>
            <person name="Grigoriev I.V."/>
            <person name="Jackson S.A."/>
            <person name="Sutton T.D.S."/>
            <person name="Dobson A.D.W."/>
            <person name="Rama T."/>
        </authorList>
    </citation>
    <scope>NUCLEOTIDE SEQUENCE</scope>
    <source>
        <strain evidence="8">TRa018bII</strain>
    </source>
</reference>
<feature type="compositionally biased region" description="Low complexity" evidence="6">
    <location>
        <begin position="122"/>
        <end position="141"/>
    </location>
</feature>
<name>A0A9P8C006_9HELO</name>
<keyword evidence="2" id="KW-0677">Repeat</keyword>
<evidence type="ECO:0000313" key="8">
    <source>
        <dbReference type="EMBL" id="KAG9228450.1"/>
    </source>
</evidence>
<evidence type="ECO:0000256" key="5">
    <source>
        <dbReference type="PROSITE-ProRule" id="PRU00042"/>
    </source>
</evidence>
<keyword evidence="3 5" id="KW-0863">Zinc-finger</keyword>
<dbReference type="AlphaFoldDB" id="A0A9P8C006"/>
<dbReference type="Proteomes" id="UP000824998">
    <property type="component" value="Unassembled WGS sequence"/>
</dbReference>
<dbReference type="PROSITE" id="PS50157">
    <property type="entry name" value="ZINC_FINGER_C2H2_2"/>
    <property type="match status" value="4"/>
</dbReference>
<accession>A0A9P8C006</accession>
<feature type="domain" description="C2H2-type" evidence="7">
    <location>
        <begin position="172"/>
        <end position="200"/>
    </location>
</feature>
<evidence type="ECO:0000256" key="1">
    <source>
        <dbReference type="ARBA" id="ARBA00022723"/>
    </source>
</evidence>
<organism evidence="8 9">
    <name type="scientific">Amylocarpus encephaloides</name>
    <dbReference type="NCBI Taxonomy" id="45428"/>
    <lineage>
        <taxon>Eukaryota</taxon>
        <taxon>Fungi</taxon>
        <taxon>Dikarya</taxon>
        <taxon>Ascomycota</taxon>
        <taxon>Pezizomycotina</taxon>
        <taxon>Leotiomycetes</taxon>
        <taxon>Helotiales</taxon>
        <taxon>Helotiales incertae sedis</taxon>
        <taxon>Amylocarpus</taxon>
    </lineage>
</organism>
<feature type="domain" description="C2H2-type" evidence="7">
    <location>
        <begin position="278"/>
        <end position="307"/>
    </location>
</feature>
<feature type="compositionally biased region" description="Basic residues" evidence="6">
    <location>
        <begin position="101"/>
        <end position="117"/>
    </location>
</feature>
<dbReference type="PANTHER" id="PTHR24379">
    <property type="entry name" value="KRAB AND ZINC FINGER DOMAIN-CONTAINING"/>
    <property type="match status" value="1"/>
</dbReference>
<dbReference type="OrthoDB" id="6077919at2759"/>
<evidence type="ECO:0000256" key="6">
    <source>
        <dbReference type="SAM" id="MobiDB-lite"/>
    </source>
</evidence>
<dbReference type="PANTHER" id="PTHR24379:SF121">
    <property type="entry name" value="C2H2-TYPE DOMAIN-CONTAINING PROTEIN"/>
    <property type="match status" value="1"/>
</dbReference>
<dbReference type="InterPro" id="IPR013087">
    <property type="entry name" value="Znf_C2H2_type"/>
</dbReference>
<feature type="domain" description="C2H2-type" evidence="7">
    <location>
        <begin position="82"/>
        <end position="111"/>
    </location>
</feature>
<comment type="caution">
    <text evidence="8">The sequence shown here is derived from an EMBL/GenBank/DDBJ whole genome shotgun (WGS) entry which is preliminary data.</text>
</comment>
<evidence type="ECO:0000256" key="2">
    <source>
        <dbReference type="ARBA" id="ARBA00022737"/>
    </source>
</evidence>
<protein>
    <recommendedName>
        <fullName evidence="7">C2H2-type domain-containing protein</fullName>
    </recommendedName>
</protein>
<keyword evidence="9" id="KW-1185">Reference proteome</keyword>
<feature type="domain" description="C2H2-type" evidence="7">
    <location>
        <begin position="29"/>
        <end position="58"/>
    </location>
</feature>
<dbReference type="SMART" id="SM00355">
    <property type="entry name" value="ZnF_C2H2"/>
    <property type="match status" value="10"/>
</dbReference>
<evidence type="ECO:0000313" key="9">
    <source>
        <dbReference type="Proteomes" id="UP000824998"/>
    </source>
</evidence>
<dbReference type="GO" id="GO:0008270">
    <property type="term" value="F:zinc ion binding"/>
    <property type="evidence" value="ECO:0007669"/>
    <property type="project" value="UniProtKB-KW"/>
</dbReference>
<dbReference type="EMBL" id="MU251938">
    <property type="protein sequence ID" value="KAG9228450.1"/>
    <property type="molecule type" value="Genomic_DNA"/>
</dbReference>
<evidence type="ECO:0000256" key="4">
    <source>
        <dbReference type="ARBA" id="ARBA00022833"/>
    </source>
</evidence>
<keyword evidence="1" id="KW-0479">Metal-binding</keyword>
<gene>
    <name evidence="8" type="ORF">BJ875DRAFT_240136</name>
</gene>